<evidence type="ECO:0000256" key="1">
    <source>
        <dbReference type="ARBA" id="ARBA00010701"/>
    </source>
</evidence>
<dbReference type="InterPro" id="IPR025483">
    <property type="entry name" value="Lipase_euk"/>
</dbReference>
<feature type="domain" description="Partial AB-hydrolase lipase" evidence="8">
    <location>
        <begin position="1"/>
        <end position="73"/>
    </location>
</feature>
<comment type="caution">
    <text evidence="9">The sequence shown here is derived from an EMBL/GenBank/DDBJ whole genome shotgun (WGS) entry which is preliminary data.</text>
</comment>
<dbReference type="AlphaFoldDB" id="A0AAV8WQK3"/>
<dbReference type="Gene3D" id="3.40.50.1820">
    <property type="entry name" value="alpha/beta hydrolase"/>
    <property type="match status" value="1"/>
</dbReference>
<protein>
    <recommendedName>
        <fullName evidence="7">Lipase</fullName>
    </recommendedName>
</protein>
<organism evidence="9 10">
    <name type="scientific">Rhamnusium bicolor</name>
    <dbReference type="NCBI Taxonomy" id="1586634"/>
    <lineage>
        <taxon>Eukaryota</taxon>
        <taxon>Metazoa</taxon>
        <taxon>Ecdysozoa</taxon>
        <taxon>Arthropoda</taxon>
        <taxon>Hexapoda</taxon>
        <taxon>Insecta</taxon>
        <taxon>Pterygota</taxon>
        <taxon>Neoptera</taxon>
        <taxon>Endopterygota</taxon>
        <taxon>Coleoptera</taxon>
        <taxon>Polyphaga</taxon>
        <taxon>Cucujiformia</taxon>
        <taxon>Chrysomeloidea</taxon>
        <taxon>Cerambycidae</taxon>
        <taxon>Lepturinae</taxon>
        <taxon>Rhagiini</taxon>
        <taxon>Rhamnusium</taxon>
    </lineage>
</organism>
<dbReference type="Pfam" id="PF04083">
    <property type="entry name" value="Abhydro_lipase"/>
    <property type="match status" value="1"/>
</dbReference>
<keyword evidence="10" id="KW-1185">Reference proteome</keyword>
<dbReference type="Proteomes" id="UP001162156">
    <property type="component" value="Unassembled WGS sequence"/>
</dbReference>
<evidence type="ECO:0000256" key="2">
    <source>
        <dbReference type="ARBA" id="ARBA00022729"/>
    </source>
</evidence>
<evidence type="ECO:0000256" key="5">
    <source>
        <dbReference type="ARBA" id="ARBA00023098"/>
    </source>
</evidence>
<evidence type="ECO:0000313" key="10">
    <source>
        <dbReference type="Proteomes" id="UP001162156"/>
    </source>
</evidence>
<dbReference type="GO" id="GO:0016788">
    <property type="term" value="F:hydrolase activity, acting on ester bonds"/>
    <property type="evidence" value="ECO:0007669"/>
    <property type="project" value="InterPro"/>
</dbReference>
<dbReference type="FunFam" id="3.40.50.1820:FF:000057">
    <property type="entry name" value="Lipase"/>
    <property type="match status" value="1"/>
</dbReference>
<gene>
    <name evidence="9" type="ORF">NQ314_018330</name>
</gene>
<evidence type="ECO:0000256" key="3">
    <source>
        <dbReference type="ARBA" id="ARBA00022801"/>
    </source>
</evidence>
<keyword evidence="2" id="KW-0732">Signal</keyword>
<evidence type="ECO:0000256" key="4">
    <source>
        <dbReference type="ARBA" id="ARBA00022963"/>
    </source>
</evidence>
<keyword evidence="6" id="KW-0325">Glycoprotein</keyword>
<dbReference type="InterPro" id="IPR029058">
    <property type="entry name" value="AB_hydrolase_fold"/>
</dbReference>
<evidence type="ECO:0000313" key="9">
    <source>
        <dbReference type="EMBL" id="KAJ8929019.1"/>
    </source>
</evidence>
<reference evidence="9" key="1">
    <citation type="journal article" date="2023" name="Insect Mol. Biol.">
        <title>Genome sequencing provides insights into the evolution of gene families encoding plant cell wall-degrading enzymes in longhorned beetles.</title>
        <authorList>
            <person name="Shin N.R."/>
            <person name="Okamura Y."/>
            <person name="Kirsch R."/>
            <person name="Pauchet Y."/>
        </authorList>
    </citation>
    <scope>NUCLEOTIDE SEQUENCE</scope>
    <source>
        <strain evidence="9">RBIC_L_NR</strain>
    </source>
</reference>
<evidence type="ECO:0000256" key="6">
    <source>
        <dbReference type="ARBA" id="ARBA00023180"/>
    </source>
</evidence>
<dbReference type="GO" id="GO:0016042">
    <property type="term" value="P:lipid catabolic process"/>
    <property type="evidence" value="ECO:0007669"/>
    <property type="project" value="UniProtKB-KW"/>
</dbReference>
<evidence type="ECO:0000256" key="7">
    <source>
        <dbReference type="PIRNR" id="PIRNR000862"/>
    </source>
</evidence>
<sequence length="379" mass="43087">MVKSYGYPVESFEVQTEDGYILDLFRIPNGIQKRSKRLGDQFSFSSSSSSEGKGKRVVFMMHGLMSNSESFIYGGPSQSLAFWLADTGYDVFLGNARGSIYGQKHTTLDPQKDSAFWRFCWEEIGTKDLPALIDKALSVSGQTKLSYIGHNEGTTSFFVLGSERPEYNKKLDRQISLGPLVFMKNSNAEVFKNIQQHLNTKSWLMKNLGINAFAPTHELVEEAESKCMSKQSDELICKNIYFLINGYNSKQFNQTTIKQFISRVPSTASVKEVMHFVQLRASGRFQKYSNTTQGNEFDLSKVVVPVALFYTPDDQLYSSDDVQLLAGKLPNLYKLLNFEKLNNNLDFLYSENLNNVHEQVWKALKEDTEKQNEVELGLE</sequence>
<accession>A0AAV8WQK3</accession>
<dbReference type="PANTHER" id="PTHR11005">
    <property type="entry name" value="LYSOSOMAL ACID LIPASE-RELATED"/>
    <property type="match status" value="1"/>
</dbReference>
<comment type="similarity">
    <text evidence="1 7">Belongs to the AB hydrolase superfamily. Lipase family.</text>
</comment>
<dbReference type="EMBL" id="JANEYF010005151">
    <property type="protein sequence ID" value="KAJ8929019.1"/>
    <property type="molecule type" value="Genomic_DNA"/>
</dbReference>
<name>A0AAV8WQK3_9CUCU</name>
<keyword evidence="4 7" id="KW-0442">Lipid degradation</keyword>
<dbReference type="SUPFAM" id="SSF53474">
    <property type="entry name" value="alpha/beta-Hydrolases"/>
    <property type="match status" value="1"/>
</dbReference>
<dbReference type="PIRSF" id="PIRSF000862">
    <property type="entry name" value="Steryl_ester_lip"/>
    <property type="match status" value="1"/>
</dbReference>
<dbReference type="InterPro" id="IPR006693">
    <property type="entry name" value="AB_hydrolase_lipase"/>
</dbReference>
<keyword evidence="5" id="KW-0443">Lipid metabolism</keyword>
<evidence type="ECO:0000259" key="8">
    <source>
        <dbReference type="Pfam" id="PF04083"/>
    </source>
</evidence>
<keyword evidence="3 7" id="KW-0378">Hydrolase</keyword>
<proteinExistence type="inferred from homology"/>